<feature type="non-terminal residue" evidence="1">
    <location>
        <position position="1"/>
    </location>
</feature>
<dbReference type="AlphaFoldDB" id="A0A5C3P4Q7"/>
<keyword evidence="2" id="KW-1185">Reference proteome</keyword>
<accession>A0A5C3P4Q7</accession>
<evidence type="ECO:0000313" key="2">
    <source>
        <dbReference type="Proteomes" id="UP000308197"/>
    </source>
</evidence>
<reference evidence="1 2" key="1">
    <citation type="journal article" date="2019" name="Nat. Ecol. Evol.">
        <title>Megaphylogeny resolves global patterns of mushroom evolution.</title>
        <authorList>
            <person name="Varga T."/>
            <person name="Krizsan K."/>
            <person name="Foldi C."/>
            <person name="Dima B."/>
            <person name="Sanchez-Garcia M."/>
            <person name="Sanchez-Ramirez S."/>
            <person name="Szollosi G.J."/>
            <person name="Szarkandi J.G."/>
            <person name="Papp V."/>
            <person name="Albert L."/>
            <person name="Andreopoulos W."/>
            <person name="Angelini C."/>
            <person name="Antonin V."/>
            <person name="Barry K.W."/>
            <person name="Bougher N.L."/>
            <person name="Buchanan P."/>
            <person name="Buyck B."/>
            <person name="Bense V."/>
            <person name="Catcheside P."/>
            <person name="Chovatia M."/>
            <person name="Cooper J."/>
            <person name="Damon W."/>
            <person name="Desjardin D."/>
            <person name="Finy P."/>
            <person name="Geml J."/>
            <person name="Haridas S."/>
            <person name="Hughes K."/>
            <person name="Justo A."/>
            <person name="Karasinski D."/>
            <person name="Kautmanova I."/>
            <person name="Kiss B."/>
            <person name="Kocsube S."/>
            <person name="Kotiranta H."/>
            <person name="LaButti K.M."/>
            <person name="Lechner B.E."/>
            <person name="Liimatainen K."/>
            <person name="Lipzen A."/>
            <person name="Lukacs Z."/>
            <person name="Mihaltcheva S."/>
            <person name="Morgado L.N."/>
            <person name="Niskanen T."/>
            <person name="Noordeloos M.E."/>
            <person name="Ohm R.A."/>
            <person name="Ortiz-Santana B."/>
            <person name="Ovrebo C."/>
            <person name="Racz N."/>
            <person name="Riley R."/>
            <person name="Savchenko A."/>
            <person name="Shiryaev A."/>
            <person name="Soop K."/>
            <person name="Spirin V."/>
            <person name="Szebenyi C."/>
            <person name="Tomsovsky M."/>
            <person name="Tulloss R.E."/>
            <person name="Uehling J."/>
            <person name="Grigoriev I.V."/>
            <person name="Vagvolgyi C."/>
            <person name="Papp T."/>
            <person name="Martin F.M."/>
            <person name="Miettinen O."/>
            <person name="Hibbett D.S."/>
            <person name="Nagy L.G."/>
        </authorList>
    </citation>
    <scope>NUCLEOTIDE SEQUENCE [LARGE SCALE GENOMIC DNA]</scope>
    <source>
        <strain evidence="1 2">HHB13444</strain>
    </source>
</reference>
<evidence type="ECO:0000313" key="1">
    <source>
        <dbReference type="EMBL" id="TFK84451.1"/>
    </source>
</evidence>
<sequence length="80" mass="8764">VLRGTSRFVRASARAPSQYFPVLLRPSGWAGHSLLSFRRPNPNPMAIAGVSTLLIQCNYSSQSADRCLCSATLTRIQRAD</sequence>
<proteinExistence type="predicted"/>
<protein>
    <submittedName>
        <fullName evidence="1">Uncharacterized protein</fullName>
    </submittedName>
</protein>
<name>A0A5C3P4Q7_9APHY</name>
<organism evidence="1 2">
    <name type="scientific">Polyporus arcularius HHB13444</name>
    <dbReference type="NCBI Taxonomy" id="1314778"/>
    <lineage>
        <taxon>Eukaryota</taxon>
        <taxon>Fungi</taxon>
        <taxon>Dikarya</taxon>
        <taxon>Basidiomycota</taxon>
        <taxon>Agaricomycotina</taxon>
        <taxon>Agaricomycetes</taxon>
        <taxon>Polyporales</taxon>
        <taxon>Polyporaceae</taxon>
        <taxon>Polyporus</taxon>
    </lineage>
</organism>
<dbReference type="EMBL" id="ML211315">
    <property type="protein sequence ID" value="TFK84451.1"/>
    <property type="molecule type" value="Genomic_DNA"/>
</dbReference>
<dbReference type="InParanoid" id="A0A5C3P4Q7"/>
<gene>
    <name evidence="1" type="ORF">K466DRAFT_224957</name>
</gene>
<dbReference type="Proteomes" id="UP000308197">
    <property type="component" value="Unassembled WGS sequence"/>
</dbReference>